<reference evidence="10" key="1">
    <citation type="submission" date="2023-07" db="EMBL/GenBank/DDBJ databases">
        <title>30 novel species of actinomycetes from the DSMZ collection.</title>
        <authorList>
            <person name="Nouioui I."/>
        </authorList>
    </citation>
    <scope>NUCLEOTIDE SEQUENCE [LARGE SCALE GENOMIC DNA]</scope>
    <source>
        <strain evidence="10">DSM 44399</strain>
    </source>
</reference>
<evidence type="ECO:0000256" key="4">
    <source>
        <dbReference type="ARBA" id="ARBA00023125"/>
    </source>
</evidence>
<dbReference type="InterPro" id="IPR013324">
    <property type="entry name" value="RNA_pol_sigma_r3/r4-like"/>
</dbReference>
<organism evidence="9 10">
    <name type="scientific">Jatrophihabitans lederbergiae</name>
    <dbReference type="NCBI Taxonomy" id="3075547"/>
    <lineage>
        <taxon>Bacteria</taxon>
        <taxon>Bacillati</taxon>
        <taxon>Actinomycetota</taxon>
        <taxon>Actinomycetes</taxon>
        <taxon>Jatrophihabitantales</taxon>
        <taxon>Jatrophihabitantaceae</taxon>
        <taxon>Jatrophihabitans</taxon>
    </lineage>
</organism>
<evidence type="ECO:0000259" key="8">
    <source>
        <dbReference type="Pfam" id="PF08281"/>
    </source>
</evidence>
<dbReference type="Gene3D" id="1.10.1740.10">
    <property type="match status" value="1"/>
</dbReference>
<dbReference type="Proteomes" id="UP001183176">
    <property type="component" value="Unassembled WGS sequence"/>
</dbReference>
<evidence type="ECO:0000256" key="5">
    <source>
        <dbReference type="ARBA" id="ARBA00023163"/>
    </source>
</evidence>
<evidence type="ECO:0000256" key="6">
    <source>
        <dbReference type="RuleBase" id="RU000716"/>
    </source>
</evidence>
<dbReference type="InterPro" id="IPR014284">
    <property type="entry name" value="RNA_pol_sigma-70_dom"/>
</dbReference>
<dbReference type="PROSITE" id="PS01063">
    <property type="entry name" value="SIGMA70_ECF"/>
    <property type="match status" value="1"/>
</dbReference>
<dbReference type="InterPro" id="IPR039425">
    <property type="entry name" value="RNA_pol_sigma-70-like"/>
</dbReference>
<evidence type="ECO:0000256" key="1">
    <source>
        <dbReference type="ARBA" id="ARBA00010641"/>
    </source>
</evidence>
<dbReference type="SUPFAM" id="SSF88659">
    <property type="entry name" value="Sigma3 and sigma4 domains of RNA polymerase sigma factors"/>
    <property type="match status" value="1"/>
</dbReference>
<dbReference type="InterPro" id="IPR013325">
    <property type="entry name" value="RNA_pol_sigma_r2"/>
</dbReference>
<dbReference type="InterPro" id="IPR013249">
    <property type="entry name" value="RNA_pol_sigma70_r4_t2"/>
</dbReference>
<keyword evidence="3 6" id="KW-0731">Sigma factor</keyword>
<keyword evidence="4 6" id="KW-0238">DNA-binding</keyword>
<dbReference type="PANTHER" id="PTHR43133">
    <property type="entry name" value="RNA POLYMERASE ECF-TYPE SIGMA FACTO"/>
    <property type="match status" value="1"/>
</dbReference>
<sequence length="180" mass="20355">MEHEVDDDYLVQRAQEGYLDAYAELVSRHAPLAYRVALRIVGDHHDAEDVAQEALVAAWQQLPRFRGESAYSTWLYRIVTRRALNRIQRDRRPDSLDLLADQPDESNEPARTLERDLTTDAVSNAVQALPPPQRIVVVLHHLEGLPYAEVAAITGSSVAAVRSHLFRARRTLGTALAEWR</sequence>
<dbReference type="InterPro" id="IPR000838">
    <property type="entry name" value="RNA_pol_sigma70_ECF_CS"/>
</dbReference>
<comment type="caution">
    <text evidence="9">The sequence shown here is derived from an EMBL/GenBank/DDBJ whole genome shotgun (WGS) entry which is preliminary data.</text>
</comment>
<evidence type="ECO:0000313" key="10">
    <source>
        <dbReference type="Proteomes" id="UP001183176"/>
    </source>
</evidence>
<keyword evidence="5 6" id="KW-0804">Transcription</keyword>
<evidence type="ECO:0000256" key="2">
    <source>
        <dbReference type="ARBA" id="ARBA00023015"/>
    </source>
</evidence>
<dbReference type="RefSeq" id="WP_311421621.1">
    <property type="nucleotide sequence ID" value="NZ_JAVREH010000003.1"/>
</dbReference>
<dbReference type="NCBIfam" id="TIGR02937">
    <property type="entry name" value="sigma70-ECF"/>
    <property type="match status" value="1"/>
</dbReference>
<name>A0ABU2J650_9ACTN</name>
<keyword evidence="2 6" id="KW-0805">Transcription regulation</keyword>
<evidence type="ECO:0000259" key="7">
    <source>
        <dbReference type="Pfam" id="PF04542"/>
    </source>
</evidence>
<dbReference type="Gene3D" id="1.10.10.10">
    <property type="entry name" value="Winged helix-like DNA-binding domain superfamily/Winged helix DNA-binding domain"/>
    <property type="match status" value="1"/>
</dbReference>
<feature type="domain" description="RNA polymerase sigma factor 70 region 4 type 2" evidence="8">
    <location>
        <begin position="121"/>
        <end position="172"/>
    </location>
</feature>
<dbReference type="InterPro" id="IPR036388">
    <property type="entry name" value="WH-like_DNA-bd_sf"/>
</dbReference>
<feature type="domain" description="RNA polymerase sigma-70 region 2" evidence="7">
    <location>
        <begin position="25"/>
        <end position="92"/>
    </location>
</feature>
<accession>A0ABU2J650</accession>
<evidence type="ECO:0000313" key="9">
    <source>
        <dbReference type="EMBL" id="MDT0260470.1"/>
    </source>
</evidence>
<dbReference type="CDD" id="cd06171">
    <property type="entry name" value="Sigma70_r4"/>
    <property type="match status" value="1"/>
</dbReference>
<protein>
    <recommendedName>
        <fullName evidence="6">RNA polymerase sigma factor</fullName>
    </recommendedName>
</protein>
<dbReference type="Pfam" id="PF04542">
    <property type="entry name" value="Sigma70_r2"/>
    <property type="match status" value="1"/>
</dbReference>
<evidence type="ECO:0000256" key="3">
    <source>
        <dbReference type="ARBA" id="ARBA00023082"/>
    </source>
</evidence>
<keyword evidence="10" id="KW-1185">Reference proteome</keyword>
<proteinExistence type="inferred from homology"/>
<dbReference type="Pfam" id="PF08281">
    <property type="entry name" value="Sigma70_r4_2"/>
    <property type="match status" value="1"/>
</dbReference>
<dbReference type="SUPFAM" id="SSF88946">
    <property type="entry name" value="Sigma2 domain of RNA polymerase sigma factors"/>
    <property type="match status" value="1"/>
</dbReference>
<gene>
    <name evidence="9" type="ORF">RM423_03590</name>
</gene>
<dbReference type="PANTHER" id="PTHR43133:SF46">
    <property type="entry name" value="RNA POLYMERASE SIGMA-70 FACTOR ECF SUBFAMILY"/>
    <property type="match status" value="1"/>
</dbReference>
<comment type="similarity">
    <text evidence="1 6">Belongs to the sigma-70 factor family. ECF subfamily.</text>
</comment>
<dbReference type="InterPro" id="IPR007627">
    <property type="entry name" value="RNA_pol_sigma70_r2"/>
</dbReference>
<dbReference type="EMBL" id="JAVREH010000003">
    <property type="protein sequence ID" value="MDT0260470.1"/>
    <property type="molecule type" value="Genomic_DNA"/>
</dbReference>